<evidence type="ECO:0000313" key="1">
    <source>
        <dbReference type="EMBL" id="MDT2760374.1"/>
    </source>
</evidence>
<comment type="caution">
    <text evidence="1">The sequence shown here is derived from an EMBL/GenBank/DDBJ whole genome shotgun (WGS) entry which is preliminary data.</text>
</comment>
<evidence type="ECO:0000313" key="2">
    <source>
        <dbReference type="Proteomes" id="UP001181046"/>
    </source>
</evidence>
<protein>
    <submittedName>
        <fullName evidence="1">Uncharacterized protein</fullName>
    </submittedName>
</protein>
<accession>A0ABU3FCI1</accession>
<keyword evidence="2" id="KW-1185">Reference proteome</keyword>
<dbReference type="Proteomes" id="UP001181046">
    <property type="component" value="Unassembled WGS sequence"/>
</dbReference>
<sequence>MIFDQKENFVFTGTYQEFIEQLKENHFWKSEAEFEEYLLKNRFRNENTFKTYYANFANQIIDYGEEQPDFPDRTVFVVETEGYTQGEINAAFGEALKELAEQRARSRENKGFSLNKLKWEELE</sequence>
<dbReference type="RefSeq" id="WP_311830359.1">
    <property type="nucleotide sequence ID" value="NZ_JARQAJ010000007.1"/>
</dbReference>
<gene>
    <name evidence="1" type="ORF">P7H27_11430</name>
</gene>
<name>A0ABU3FCI1_9ENTE</name>
<proteinExistence type="predicted"/>
<dbReference type="EMBL" id="JARQAJ010000007">
    <property type="protein sequence ID" value="MDT2760374.1"/>
    <property type="molecule type" value="Genomic_DNA"/>
</dbReference>
<organism evidence="1 2">
    <name type="scientific">Enterococcus xiangfangensis</name>
    <dbReference type="NCBI Taxonomy" id="1296537"/>
    <lineage>
        <taxon>Bacteria</taxon>
        <taxon>Bacillati</taxon>
        <taxon>Bacillota</taxon>
        <taxon>Bacilli</taxon>
        <taxon>Lactobacillales</taxon>
        <taxon>Enterococcaceae</taxon>
        <taxon>Enterococcus</taxon>
    </lineage>
</organism>
<reference evidence="1" key="1">
    <citation type="submission" date="2023-03" db="EMBL/GenBank/DDBJ databases">
        <authorList>
            <person name="Shen W."/>
            <person name="Cai J."/>
        </authorList>
    </citation>
    <scope>NUCLEOTIDE SEQUENCE</scope>
    <source>
        <strain evidence="1">P66-3</strain>
    </source>
</reference>